<dbReference type="GO" id="GO:0016020">
    <property type="term" value="C:membrane"/>
    <property type="evidence" value="ECO:0007669"/>
    <property type="project" value="UniProtKB-SubCell"/>
</dbReference>
<dbReference type="Gene3D" id="3.80.10.10">
    <property type="entry name" value="Ribonuclease Inhibitor"/>
    <property type="match status" value="2"/>
</dbReference>
<evidence type="ECO:0000256" key="9">
    <source>
        <dbReference type="SAM" id="SignalP"/>
    </source>
</evidence>
<keyword evidence="4 9" id="KW-0732">Signal</keyword>
<protein>
    <recommendedName>
        <fullName evidence="10">Leucine-rich repeat-containing N-terminal plant-type domain-containing protein</fullName>
    </recommendedName>
</protein>
<evidence type="ECO:0000256" key="2">
    <source>
        <dbReference type="ARBA" id="ARBA00022614"/>
    </source>
</evidence>
<keyword evidence="8" id="KW-0325">Glycoprotein</keyword>
<evidence type="ECO:0000256" key="4">
    <source>
        <dbReference type="ARBA" id="ARBA00022729"/>
    </source>
</evidence>
<dbReference type="AlphaFoldDB" id="A0A8T0XK76"/>
<evidence type="ECO:0000256" key="8">
    <source>
        <dbReference type="ARBA" id="ARBA00023180"/>
    </source>
</evidence>
<dbReference type="InterPro" id="IPR001611">
    <property type="entry name" value="Leu-rich_rpt"/>
</dbReference>
<sequence length="221" mass="24449">MPMLILLPLLLLCYGVGNIHCSTVHDNSGDLKALLDFRQGIPSDPYGAMSNWTMNSHFCRWNGITCTWTRRQWRVLSLALPDKNLARKISCSLCNLTFLVYLDLSSNNFVSPLPDALTNCSNLNYLDLSSNLLVGTIPPKLGLLSHLNFLDLRSNHFEGSIPGELGQLVNLRSLILGENSLSGEIPHAIFNNLSSLRYLYLYSNSLGKALPSNIGELSLIS</sequence>
<name>A0A8T0XK76_PANVG</name>
<proteinExistence type="predicted"/>
<keyword evidence="2" id="KW-0433">Leucine-rich repeat</keyword>
<keyword evidence="3" id="KW-0812">Transmembrane</keyword>
<feature type="domain" description="Leucine-rich repeat-containing N-terminal plant-type" evidence="10">
    <location>
        <begin position="28"/>
        <end position="67"/>
    </location>
</feature>
<dbReference type="InterPro" id="IPR032675">
    <property type="entry name" value="LRR_dom_sf"/>
</dbReference>
<dbReference type="PANTHER" id="PTHR48060:SF21">
    <property type="entry name" value="L DOMAIN-LIKE PROTEIN"/>
    <property type="match status" value="1"/>
</dbReference>
<reference evidence="11" key="1">
    <citation type="submission" date="2020-05" db="EMBL/GenBank/DDBJ databases">
        <title>WGS assembly of Panicum virgatum.</title>
        <authorList>
            <person name="Lovell J.T."/>
            <person name="Jenkins J."/>
            <person name="Shu S."/>
            <person name="Juenger T.E."/>
            <person name="Schmutz J."/>
        </authorList>
    </citation>
    <scope>NUCLEOTIDE SEQUENCE</scope>
    <source>
        <strain evidence="11">AP13</strain>
    </source>
</reference>
<feature type="chain" id="PRO_5035938666" description="Leucine-rich repeat-containing N-terminal plant-type domain-containing protein" evidence="9">
    <location>
        <begin position="22"/>
        <end position="221"/>
    </location>
</feature>
<dbReference type="InterPro" id="IPR013210">
    <property type="entry name" value="LRR_N_plant-typ"/>
</dbReference>
<evidence type="ECO:0000259" key="10">
    <source>
        <dbReference type="Pfam" id="PF08263"/>
    </source>
</evidence>
<dbReference type="EMBL" id="CM029037">
    <property type="protein sequence ID" value="KAG2659847.1"/>
    <property type="molecule type" value="Genomic_DNA"/>
</dbReference>
<evidence type="ECO:0000256" key="3">
    <source>
        <dbReference type="ARBA" id="ARBA00022692"/>
    </source>
</evidence>
<comment type="subcellular location">
    <subcellularLocation>
        <location evidence="1">Membrane</location>
        <topology evidence="1">Single-pass membrane protein</topology>
    </subcellularLocation>
</comment>
<evidence type="ECO:0000256" key="1">
    <source>
        <dbReference type="ARBA" id="ARBA00004167"/>
    </source>
</evidence>
<organism evidence="11 12">
    <name type="scientific">Panicum virgatum</name>
    <name type="common">Blackwell switchgrass</name>
    <dbReference type="NCBI Taxonomy" id="38727"/>
    <lineage>
        <taxon>Eukaryota</taxon>
        <taxon>Viridiplantae</taxon>
        <taxon>Streptophyta</taxon>
        <taxon>Embryophyta</taxon>
        <taxon>Tracheophyta</taxon>
        <taxon>Spermatophyta</taxon>
        <taxon>Magnoliopsida</taxon>
        <taxon>Liliopsida</taxon>
        <taxon>Poales</taxon>
        <taxon>Poaceae</taxon>
        <taxon>PACMAD clade</taxon>
        <taxon>Panicoideae</taxon>
        <taxon>Panicodae</taxon>
        <taxon>Paniceae</taxon>
        <taxon>Panicinae</taxon>
        <taxon>Panicum</taxon>
        <taxon>Panicum sect. Hiantes</taxon>
    </lineage>
</organism>
<keyword evidence="7" id="KW-0472">Membrane</keyword>
<dbReference type="Pfam" id="PF00560">
    <property type="entry name" value="LRR_1"/>
    <property type="match status" value="2"/>
</dbReference>
<keyword evidence="5" id="KW-0677">Repeat</keyword>
<dbReference type="Proteomes" id="UP000823388">
    <property type="component" value="Chromosome 1K"/>
</dbReference>
<dbReference type="Pfam" id="PF08263">
    <property type="entry name" value="LRRNT_2"/>
    <property type="match status" value="1"/>
</dbReference>
<dbReference type="SMART" id="SM00369">
    <property type="entry name" value="LRR_TYP"/>
    <property type="match status" value="4"/>
</dbReference>
<comment type="caution">
    <text evidence="11">The sequence shown here is derived from an EMBL/GenBank/DDBJ whole genome shotgun (WGS) entry which is preliminary data.</text>
</comment>
<evidence type="ECO:0000256" key="5">
    <source>
        <dbReference type="ARBA" id="ARBA00022737"/>
    </source>
</evidence>
<dbReference type="Pfam" id="PF13855">
    <property type="entry name" value="LRR_8"/>
    <property type="match status" value="1"/>
</dbReference>
<dbReference type="InterPro" id="IPR053211">
    <property type="entry name" value="DNA_repair-toleration"/>
</dbReference>
<evidence type="ECO:0000313" key="11">
    <source>
        <dbReference type="EMBL" id="KAG2659847.1"/>
    </source>
</evidence>
<feature type="signal peptide" evidence="9">
    <location>
        <begin position="1"/>
        <end position="21"/>
    </location>
</feature>
<dbReference type="SUPFAM" id="SSF52058">
    <property type="entry name" value="L domain-like"/>
    <property type="match status" value="1"/>
</dbReference>
<dbReference type="PANTHER" id="PTHR48060">
    <property type="entry name" value="DNA DAMAGE-REPAIR/TOLERATION PROTEIN DRT100"/>
    <property type="match status" value="1"/>
</dbReference>
<keyword evidence="12" id="KW-1185">Reference proteome</keyword>
<keyword evidence="6" id="KW-1133">Transmembrane helix</keyword>
<evidence type="ECO:0000313" key="12">
    <source>
        <dbReference type="Proteomes" id="UP000823388"/>
    </source>
</evidence>
<dbReference type="FunFam" id="3.80.10.10:FF:000275">
    <property type="entry name" value="Leucine-rich repeat receptor-like protein kinase"/>
    <property type="match status" value="1"/>
</dbReference>
<accession>A0A8T0XK76</accession>
<dbReference type="InterPro" id="IPR003591">
    <property type="entry name" value="Leu-rich_rpt_typical-subtyp"/>
</dbReference>
<gene>
    <name evidence="11" type="ORF">PVAP13_1KG215200</name>
</gene>
<evidence type="ECO:0000256" key="7">
    <source>
        <dbReference type="ARBA" id="ARBA00023136"/>
    </source>
</evidence>
<evidence type="ECO:0000256" key="6">
    <source>
        <dbReference type="ARBA" id="ARBA00022989"/>
    </source>
</evidence>